<organism evidence="1 2">
    <name type="scientific">Streptosporangium fragile</name>
    <dbReference type="NCBI Taxonomy" id="46186"/>
    <lineage>
        <taxon>Bacteria</taxon>
        <taxon>Bacillati</taxon>
        <taxon>Actinomycetota</taxon>
        <taxon>Actinomycetes</taxon>
        <taxon>Streptosporangiales</taxon>
        <taxon>Streptosporangiaceae</taxon>
        <taxon>Streptosporangium</taxon>
    </lineage>
</organism>
<dbReference type="Proteomes" id="UP001500831">
    <property type="component" value="Unassembled WGS sequence"/>
</dbReference>
<protein>
    <submittedName>
        <fullName evidence="1">Uncharacterized protein</fullName>
    </submittedName>
</protein>
<dbReference type="EMBL" id="BAAAVI010000020">
    <property type="protein sequence ID" value="GAA2871916.1"/>
    <property type="molecule type" value="Genomic_DNA"/>
</dbReference>
<reference evidence="1 2" key="1">
    <citation type="journal article" date="2019" name="Int. J. Syst. Evol. Microbiol.">
        <title>The Global Catalogue of Microorganisms (GCM) 10K type strain sequencing project: providing services to taxonomists for standard genome sequencing and annotation.</title>
        <authorList>
            <consortium name="The Broad Institute Genomics Platform"/>
            <consortium name="The Broad Institute Genome Sequencing Center for Infectious Disease"/>
            <person name="Wu L."/>
            <person name="Ma J."/>
        </authorList>
    </citation>
    <scope>NUCLEOTIDE SEQUENCE [LARGE SCALE GENOMIC DNA]</scope>
    <source>
        <strain evidence="1 2">JCM 6242</strain>
    </source>
</reference>
<comment type="caution">
    <text evidence="1">The sequence shown here is derived from an EMBL/GenBank/DDBJ whole genome shotgun (WGS) entry which is preliminary data.</text>
</comment>
<dbReference type="RefSeq" id="WP_344972040.1">
    <property type="nucleotide sequence ID" value="NZ_BAAAVI010000020.1"/>
</dbReference>
<sequence>MIVNLALSAALALTGVSTGTATKTVSFRGFSIQVPATWKVEKDPVGNLYVSTGSCPKNALQCAGFSIGGPGDIKTAYEGGPYRPNEPYHPGSDIGYCPPDKRYAIDQPPARPAKAGGAPFGTGHKARFAEWRLRCMTVTGKATSITYTQRIWYLAAEKVIVVDEWKTPGLAKILGKAVWR</sequence>
<evidence type="ECO:0000313" key="1">
    <source>
        <dbReference type="EMBL" id="GAA2871916.1"/>
    </source>
</evidence>
<evidence type="ECO:0000313" key="2">
    <source>
        <dbReference type="Proteomes" id="UP001500831"/>
    </source>
</evidence>
<keyword evidence="2" id="KW-1185">Reference proteome</keyword>
<name>A0ABN3VY09_9ACTN</name>
<accession>A0ABN3VY09</accession>
<gene>
    <name evidence="1" type="ORF">GCM10010517_32240</name>
</gene>
<proteinExistence type="predicted"/>